<feature type="transmembrane region" description="Helical" evidence="6">
    <location>
        <begin position="399"/>
        <end position="416"/>
    </location>
</feature>
<dbReference type="Pfam" id="PF05425">
    <property type="entry name" value="CopD"/>
    <property type="match status" value="1"/>
</dbReference>
<accession>A0A1I2H4S7</accession>
<feature type="transmembrane region" description="Helical" evidence="6">
    <location>
        <begin position="369"/>
        <end position="387"/>
    </location>
</feature>
<feature type="transmembrane region" description="Helical" evidence="6">
    <location>
        <begin position="480"/>
        <end position="503"/>
    </location>
</feature>
<keyword evidence="2" id="KW-1003">Cell membrane</keyword>
<gene>
    <name evidence="8" type="ORF">SAMN04488035_2225</name>
</gene>
<evidence type="ECO:0000256" key="2">
    <source>
        <dbReference type="ARBA" id="ARBA00022475"/>
    </source>
</evidence>
<organism evidence="8 9">
    <name type="scientific">Flavimobilis marinus</name>
    <dbReference type="NCBI Taxonomy" id="285351"/>
    <lineage>
        <taxon>Bacteria</taxon>
        <taxon>Bacillati</taxon>
        <taxon>Actinomycetota</taxon>
        <taxon>Actinomycetes</taxon>
        <taxon>Micrococcales</taxon>
        <taxon>Jonesiaceae</taxon>
        <taxon>Flavimobilis</taxon>
    </lineage>
</organism>
<dbReference type="AlphaFoldDB" id="A0A1I2H4S7"/>
<name>A0A1I2H4S7_9MICO</name>
<dbReference type="PANTHER" id="PTHR34820">
    <property type="entry name" value="INNER MEMBRANE PROTEIN YEBZ"/>
    <property type="match status" value="1"/>
</dbReference>
<evidence type="ECO:0000259" key="7">
    <source>
        <dbReference type="Pfam" id="PF05425"/>
    </source>
</evidence>
<feature type="transmembrane region" description="Helical" evidence="6">
    <location>
        <begin position="515"/>
        <end position="538"/>
    </location>
</feature>
<dbReference type="OrthoDB" id="5241646at2"/>
<evidence type="ECO:0000256" key="4">
    <source>
        <dbReference type="ARBA" id="ARBA00022989"/>
    </source>
</evidence>
<keyword evidence="5 6" id="KW-0472">Membrane</keyword>
<feature type="transmembrane region" description="Helical" evidence="6">
    <location>
        <begin position="90"/>
        <end position="115"/>
    </location>
</feature>
<feature type="domain" description="Copper resistance protein D" evidence="7">
    <location>
        <begin position="228"/>
        <end position="326"/>
    </location>
</feature>
<feature type="transmembrane region" description="Helical" evidence="6">
    <location>
        <begin position="601"/>
        <end position="622"/>
    </location>
</feature>
<feature type="transmembrane region" description="Helical" evidence="6">
    <location>
        <begin position="195"/>
        <end position="215"/>
    </location>
</feature>
<feature type="transmembrane region" description="Helical" evidence="6">
    <location>
        <begin position="235"/>
        <end position="253"/>
    </location>
</feature>
<dbReference type="STRING" id="285351.SAMN04488035_2225"/>
<feature type="transmembrane region" description="Helical" evidence="6">
    <location>
        <begin position="305"/>
        <end position="327"/>
    </location>
</feature>
<dbReference type="Proteomes" id="UP000198520">
    <property type="component" value="Unassembled WGS sequence"/>
</dbReference>
<feature type="transmembrane region" description="Helical" evidence="6">
    <location>
        <begin position="436"/>
        <end position="459"/>
    </location>
</feature>
<dbReference type="Pfam" id="PF09678">
    <property type="entry name" value="Caa3_CtaG"/>
    <property type="match status" value="1"/>
</dbReference>
<comment type="subcellular location">
    <subcellularLocation>
        <location evidence="1">Cell membrane</location>
        <topology evidence="1">Multi-pass membrane protein</topology>
    </subcellularLocation>
</comment>
<sequence>MARLSHPSVRTPVWGVASLVLVALLATLAAGIVGGVFEASAIADAGATVRVLLPVTGVLGNLAIATTVGGLLAAAFLLPADKDRSRALTTAAVAAGAWTLVALMDVFVVFADVLGARLGEGDVGELLGSFMRLPLGRVLAAVVVVAAVVTVLTLLVETPTGSAWLLGLVAVALALVSLTGHTSGADNHRVAVSAMFLHLAGAAVWLGPLVVLAVLRVRGGLTATLPVVVARYSRVALWCYVVVGVSGLVSAWVRVGSLDALGTAYGALVLAKVVLLVLLGALGWAHRRGLSRRLASADGQQRWVFWRLAAVELAAMGAVSGVAAALAGTSPPVPDEAPAAPTPAQVVTGEPLPPEQTGATWFTEWRPDVLMLLVVVAGVLVYVRWHLRLRARGDRWSGGRTASWLVGMAILAWVTSGGPAVYGHVLFSAHMVQHMVLAMVIPIFLVMAAPVTLALRALPARKDGSRGPREWLLVLVHSRWGRFFAHPGVAAANFAGSMMVFYYSGLFELSLTTHVGHLAMIAHFSLAGYLFANALIGIDPGPQRPGYPQRLLLLFATMAFHAFFGVTLVTSESLMVADWFGLLGRPWGDSAIVDQQLGGSIAWGIGEIPTMLLAIVVAVRWAKDDERTATRRDRRVERSGDTELDDYNAMLARLAERD</sequence>
<dbReference type="PANTHER" id="PTHR34820:SF4">
    <property type="entry name" value="INNER MEMBRANE PROTEIN YEBZ"/>
    <property type="match status" value="1"/>
</dbReference>
<evidence type="ECO:0000256" key="5">
    <source>
        <dbReference type="ARBA" id="ARBA00023136"/>
    </source>
</evidence>
<reference evidence="9" key="1">
    <citation type="submission" date="2016-10" db="EMBL/GenBank/DDBJ databases">
        <authorList>
            <person name="Varghese N."/>
            <person name="Submissions S."/>
        </authorList>
    </citation>
    <scope>NUCLEOTIDE SEQUENCE [LARGE SCALE GENOMIC DNA]</scope>
    <source>
        <strain evidence="9">DSM 19083</strain>
    </source>
</reference>
<feature type="transmembrane region" description="Helical" evidence="6">
    <location>
        <begin position="57"/>
        <end position="78"/>
    </location>
</feature>
<dbReference type="InterPro" id="IPR032694">
    <property type="entry name" value="CopC/D"/>
</dbReference>
<evidence type="ECO:0000256" key="6">
    <source>
        <dbReference type="SAM" id="Phobius"/>
    </source>
</evidence>
<feature type="transmembrane region" description="Helical" evidence="6">
    <location>
        <begin position="12"/>
        <end position="37"/>
    </location>
</feature>
<evidence type="ECO:0000313" key="9">
    <source>
        <dbReference type="Proteomes" id="UP000198520"/>
    </source>
</evidence>
<dbReference type="EMBL" id="FONZ01000003">
    <property type="protein sequence ID" value="SFF25184.1"/>
    <property type="molecule type" value="Genomic_DNA"/>
</dbReference>
<keyword evidence="4 6" id="KW-1133">Transmembrane helix</keyword>
<feature type="transmembrane region" description="Helical" evidence="6">
    <location>
        <begin position="163"/>
        <end position="183"/>
    </location>
</feature>
<feature type="transmembrane region" description="Helical" evidence="6">
    <location>
        <begin position="135"/>
        <end position="156"/>
    </location>
</feature>
<feature type="transmembrane region" description="Helical" evidence="6">
    <location>
        <begin position="265"/>
        <end position="285"/>
    </location>
</feature>
<proteinExistence type="predicted"/>
<feature type="transmembrane region" description="Helical" evidence="6">
    <location>
        <begin position="550"/>
        <end position="570"/>
    </location>
</feature>
<evidence type="ECO:0000256" key="3">
    <source>
        <dbReference type="ARBA" id="ARBA00022692"/>
    </source>
</evidence>
<evidence type="ECO:0000256" key="1">
    <source>
        <dbReference type="ARBA" id="ARBA00004651"/>
    </source>
</evidence>
<keyword evidence="9" id="KW-1185">Reference proteome</keyword>
<evidence type="ECO:0000313" key="8">
    <source>
        <dbReference type="EMBL" id="SFF25184.1"/>
    </source>
</evidence>
<protein>
    <submittedName>
        <fullName evidence="8">Putative copper resistance protein D</fullName>
    </submittedName>
</protein>
<dbReference type="GO" id="GO:0005886">
    <property type="term" value="C:plasma membrane"/>
    <property type="evidence" value="ECO:0007669"/>
    <property type="project" value="UniProtKB-SubCell"/>
</dbReference>
<dbReference type="GO" id="GO:0006825">
    <property type="term" value="P:copper ion transport"/>
    <property type="evidence" value="ECO:0007669"/>
    <property type="project" value="InterPro"/>
</dbReference>
<dbReference type="InterPro" id="IPR019108">
    <property type="entry name" value="Caa3_assmbl_CtaG-rel"/>
</dbReference>
<keyword evidence="3 6" id="KW-0812">Transmembrane</keyword>
<dbReference type="InterPro" id="IPR008457">
    <property type="entry name" value="Cu-R_CopD_dom"/>
</dbReference>